<evidence type="ECO:0000313" key="1">
    <source>
        <dbReference type="EMBL" id="KAJ8550712.1"/>
    </source>
</evidence>
<keyword evidence="2" id="KW-1185">Reference proteome</keyword>
<sequence length="174" mass="17486">MLHSSLLRRGLPCATLAPLLNGENFFSHATMRNASTSETAGAPSGRARNKHPTIASSATAVSVGTAGASAGTTSAAGGTAATVGASTTNSSVAGAGAATSATSTIKYSQPMTQSSTEQLKRNCAGAATSATSTINIVARGPKMKSNSIRSGSENVGYKRPRQLFMVCYLEQVAA</sequence>
<dbReference type="AlphaFoldDB" id="A0A9Q1M2T1"/>
<protein>
    <submittedName>
        <fullName evidence="1">Uncharacterized protein</fullName>
    </submittedName>
</protein>
<organism evidence="1 2">
    <name type="scientific">Anisodus acutangulus</name>
    <dbReference type="NCBI Taxonomy" id="402998"/>
    <lineage>
        <taxon>Eukaryota</taxon>
        <taxon>Viridiplantae</taxon>
        <taxon>Streptophyta</taxon>
        <taxon>Embryophyta</taxon>
        <taxon>Tracheophyta</taxon>
        <taxon>Spermatophyta</taxon>
        <taxon>Magnoliopsida</taxon>
        <taxon>eudicotyledons</taxon>
        <taxon>Gunneridae</taxon>
        <taxon>Pentapetalae</taxon>
        <taxon>asterids</taxon>
        <taxon>lamiids</taxon>
        <taxon>Solanales</taxon>
        <taxon>Solanaceae</taxon>
        <taxon>Solanoideae</taxon>
        <taxon>Hyoscyameae</taxon>
        <taxon>Anisodus</taxon>
    </lineage>
</organism>
<reference evidence="2" key="1">
    <citation type="journal article" date="2023" name="Proc. Natl. Acad. Sci. U.S.A.">
        <title>Genomic and structural basis for evolution of tropane alkaloid biosynthesis.</title>
        <authorList>
            <person name="Wanga Y.-J."/>
            <person name="Taina T."/>
            <person name="Yua J.-Y."/>
            <person name="Lia J."/>
            <person name="Xua B."/>
            <person name="Chenc J."/>
            <person name="D'Auriad J.C."/>
            <person name="Huanga J.-P."/>
            <person name="Huanga S.-X."/>
        </authorList>
    </citation>
    <scope>NUCLEOTIDE SEQUENCE [LARGE SCALE GENOMIC DNA]</scope>
    <source>
        <strain evidence="2">cv. KIB-2019</strain>
    </source>
</reference>
<evidence type="ECO:0000313" key="2">
    <source>
        <dbReference type="Proteomes" id="UP001152561"/>
    </source>
</evidence>
<gene>
    <name evidence="1" type="ORF">K7X08_000082</name>
</gene>
<accession>A0A9Q1M2T1</accession>
<name>A0A9Q1M2T1_9SOLA</name>
<dbReference type="EMBL" id="JAJAGQ010000010">
    <property type="protein sequence ID" value="KAJ8550712.1"/>
    <property type="molecule type" value="Genomic_DNA"/>
</dbReference>
<dbReference type="Proteomes" id="UP001152561">
    <property type="component" value="Unassembled WGS sequence"/>
</dbReference>
<proteinExistence type="predicted"/>
<comment type="caution">
    <text evidence="1">The sequence shown here is derived from an EMBL/GenBank/DDBJ whole genome shotgun (WGS) entry which is preliminary data.</text>
</comment>